<evidence type="ECO:0000313" key="1">
    <source>
        <dbReference type="EMBL" id="KAI5673379.1"/>
    </source>
</evidence>
<sequence>MCRSCWWISVVLFYFIFAYGFQQIGAFILNQGKNPMKVSKALRMIISAPLCLGYINLQYSEHFRRILKLRWIFNITRGGNDPMAVNGAVQLSIRHRPRMAHMEEMLEVKSVRNFIFKQCQNFSDNSAKLGSRPSKQRTTCNISYGFLFIVKGRENRPPGNNKITFEVIEYYKRVVTEPLAGENDVDLNAFVSELVNNDEETLFGLLLAADYFNINGLLSVTCEDVLDMIKHKDPEHIRRIFNITLDFSLEEEENMRKENPWAFN</sequence>
<gene>
    <name evidence="1" type="ORF">M9H77_13743</name>
</gene>
<name>A0ACC0BLA1_CATRO</name>
<reference evidence="2" key="1">
    <citation type="journal article" date="2023" name="Nat. Plants">
        <title>Single-cell RNA sequencing provides a high-resolution roadmap for understanding the multicellular compartmentation of specialized metabolism.</title>
        <authorList>
            <person name="Sun S."/>
            <person name="Shen X."/>
            <person name="Li Y."/>
            <person name="Li Y."/>
            <person name="Wang S."/>
            <person name="Li R."/>
            <person name="Zhang H."/>
            <person name="Shen G."/>
            <person name="Guo B."/>
            <person name="Wei J."/>
            <person name="Xu J."/>
            <person name="St-Pierre B."/>
            <person name="Chen S."/>
            <person name="Sun C."/>
        </authorList>
    </citation>
    <scope>NUCLEOTIDE SEQUENCE [LARGE SCALE GENOMIC DNA]</scope>
</reference>
<organism evidence="1 2">
    <name type="scientific">Catharanthus roseus</name>
    <name type="common">Madagascar periwinkle</name>
    <name type="synonym">Vinca rosea</name>
    <dbReference type="NCBI Taxonomy" id="4058"/>
    <lineage>
        <taxon>Eukaryota</taxon>
        <taxon>Viridiplantae</taxon>
        <taxon>Streptophyta</taxon>
        <taxon>Embryophyta</taxon>
        <taxon>Tracheophyta</taxon>
        <taxon>Spermatophyta</taxon>
        <taxon>Magnoliopsida</taxon>
        <taxon>eudicotyledons</taxon>
        <taxon>Gunneridae</taxon>
        <taxon>Pentapetalae</taxon>
        <taxon>asterids</taxon>
        <taxon>lamiids</taxon>
        <taxon>Gentianales</taxon>
        <taxon>Apocynaceae</taxon>
        <taxon>Rauvolfioideae</taxon>
        <taxon>Vinceae</taxon>
        <taxon>Catharanthinae</taxon>
        <taxon>Catharanthus</taxon>
    </lineage>
</organism>
<dbReference type="Proteomes" id="UP001060085">
    <property type="component" value="Linkage Group LG03"/>
</dbReference>
<accession>A0ACC0BLA1</accession>
<comment type="caution">
    <text evidence="1">The sequence shown here is derived from an EMBL/GenBank/DDBJ whole genome shotgun (WGS) entry which is preliminary data.</text>
</comment>
<protein>
    <submittedName>
        <fullName evidence="1">Uncharacterized protein</fullName>
    </submittedName>
</protein>
<proteinExistence type="predicted"/>
<evidence type="ECO:0000313" key="2">
    <source>
        <dbReference type="Proteomes" id="UP001060085"/>
    </source>
</evidence>
<dbReference type="EMBL" id="CM044703">
    <property type="protein sequence ID" value="KAI5673379.1"/>
    <property type="molecule type" value="Genomic_DNA"/>
</dbReference>
<keyword evidence="2" id="KW-1185">Reference proteome</keyword>